<protein>
    <recommendedName>
        <fullName evidence="1">ATP-dependent DNA helicase</fullName>
        <ecNumber evidence="1">5.6.2.3</ecNumber>
    </recommendedName>
</protein>
<keyword evidence="1" id="KW-0067">ATP-binding</keyword>
<comment type="catalytic activity">
    <reaction evidence="1">
        <text>ATP + H2O = ADP + phosphate + H(+)</text>
        <dbReference type="Rhea" id="RHEA:13065"/>
        <dbReference type="ChEBI" id="CHEBI:15377"/>
        <dbReference type="ChEBI" id="CHEBI:15378"/>
        <dbReference type="ChEBI" id="CHEBI:30616"/>
        <dbReference type="ChEBI" id="CHEBI:43474"/>
        <dbReference type="ChEBI" id="CHEBI:456216"/>
        <dbReference type="EC" id="5.6.2.3"/>
    </reaction>
</comment>
<keyword evidence="1" id="KW-0347">Helicase</keyword>
<dbReference type="GO" id="GO:0006281">
    <property type="term" value="P:DNA repair"/>
    <property type="evidence" value="ECO:0007669"/>
    <property type="project" value="UniProtKB-KW"/>
</dbReference>
<feature type="compositionally biased region" description="Polar residues" evidence="2">
    <location>
        <begin position="24"/>
        <end position="48"/>
    </location>
</feature>
<dbReference type="Gene3D" id="3.40.50.300">
    <property type="entry name" value="P-loop containing nucleotide triphosphate hydrolases"/>
    <property type="match status" value="1"/>
</dbReference>
<keyword evidence="1" id="KW-0233">DNA recombination</keyword>
<keyword evidence="1" id="KW-0378">Hydrolase</keyword>
<comment type="caution">
    <text evidence="4">The sequence shown here is derived from an EMBL/GenBank/DDBJ whole genome shotgun (WGS) entry which is preliminary data.</text>
</comment>
<gene>
    <name evidence="4" type="ORF">Slati_0515500</name>
</gene>
<dbReference type="EC" id="5.6.2.3" evidence="1"/>
<reference evidence="4" key="2">
    <citation type="journal article" date="2024" name="Plant">
        <title>Genomic evolution and insights into agronomic trait innovations of Sesamum species.</title>
        <authorList>
            <person name="Miao H."/>
            <person name="Wang L."/>
            <person name="Qu L."/>
            <person name="Liu H."/>
            <person name="Sun Y."/>
            <person name="Le M."/>
            <person name="Wang Q."/>
            <person name="Wei S."/>
            <person name="Zheng Y."/>
            <person name="Lin W."/>
            <person name="Duan Y."/>
            <person name="Cao H."/>
            <person name="Xiong S."/>
            <person name="Wang X."/>
            <person name="Wei L."/>
            <person name="Li C."/>
            <person name="Ma Q."/>
            <person name="Ju M."/>
            <person name="Zhao R."/>
            <person name="Li G."/>
            <person name="Mu C."/>
            <person name="Tian Q."/>
            <person name="Mei H."/>
            <person name="Zhang T."/>
            <person name="Gao T."/>
            <person name="Zhang H."/>
        </authorList>
    </citation>
    <scope>NUCLEOTIDE SEQUENCE</scope>
    <source>
        <strain evidence="4">KEN1</strain>
    </source>
</reference>
<dbReference type="PANTHER" id="PTHR10492:SF94">
    <property type="entry name" value="ATP-DEPENDENT DNA HELICASE"/>
    <property type="match status" value="1"/>
</dbReference>
<evidence type="ECO:0000256" key="2">
    <source>
        <dbReference type="SAM" id="MobiDB-lite"/>
    </source>
</evidence>
<accession>A0AAW2XYN1</accession>
<organism evidence="4">
    <name type="scientific">Sesamum latifolium</name>
    <dbReference type="NCBI Taxonomy" id="2727402"/>
    <lineage>
        <taxon>Eukaryota</taxon>
        <taxon>Viridiplantae</taxon>
        <taxon>Streptophyta</taxon>
        <taxon>Embryophyta</taxon>
        <taxon>Tracheophyta</taxon>
        <taxon>Spermatophyta</taxon>
        <taxon>Magnoliopsida</taxon>
        <taxon>eudicotyledons</taxon>
        <taxon>Gunneridae</taxon>
        <taxon>Pentapetalae</taxon>
        <taxon>asterids</taxon>
        <taxon>lamiids</taxon>
        <taxon>Lamiales</taxon>
        <taxon>Pedaliaceae</taxon>
        <taxon>Sesamum</taxon>
    </lineage>
</organism>
<dbReference type="GO" id="GO:0005524">
    <property type="term" value="F:ATP binding"/>
    <property type="evidence" value="ECO:0007669"/>
    <property type="project" value="UniProtKB-KW"/>
</dbReference>
<dbReference type="GO" id="GO:0006310">
    <property type="term" value="P:DNA recombination"/>
    <property type="evidence" value="ECO:0007669"/>
    <property type="project" value="UniProtKB-KW"/>
</dbReference>
<evidence type="ECO:0000259" key="3">
    <source>
        <dbReference type="Pfam" id="PF05970"/>
    </source>
</evidence>
<proteinExistence type="inferred from homology"/>
<dbReference type="AlphaFoldDB" id="A0AAW2XYN1"/>
<dbReference type="PANTHER" id="PTHR10492">
    <property type="match status" value="1"/>
</dbReference>
<dbReference type="InterPro" id="IPR010285">
    <property type="entry name" value="DNA_helicase_pif1-like_DEAD"/>
</dbReference>
<dbReference type="GO" id="GO:0043139">
    <property type="term" value="F:5'-3' DNA helicase activity"/>
    <property type="evidence" value="ECO:0007669"/>
    <property type="project" value="UniProtKB-EC"/>
</dbReference>
<dbReference type="Pfam" id="PF05970">
    <property type="entry name" value="PIF1"/>
    <property type="match status" value="1"/>
</dbReference>
<dbReference type="InterPro" id="IPR027417">
    <property type="entry name" value="P-loop_NTPase"/>
</dbReference>
<dbReference type="GO" id="GO:0016787">
    <property type="term" value="F:hydrolase activity"/>
    <property type="evidence" value="ECO:0007669"/>
    <property type="project" value="UniProtKB-KW"/>
</dbReference>
<feature type="domain" description="DNA helicase Pif1-like DEAD-box helicase" evidence="3">
    <location>
        <begin position="429"/>
        <end position="525"/>
    </location>
</feature>
<feature type="region of interest" description="Disordered" evidence="2">
    <location>
        <begin position="21"/>
        <end position="57"/>
    </location>
</feature>
<name>A0AAW2XYN1_9LAMI</name>
<keyword evidence="1" id="KW-0227">DNA damage</keyword>
<keyword evidence="1" id="KW-0234">DNA repair</keyword>
<evidence type="ECO:0000313" key="4">
    <source>
        <dbReference type="EMBL" id="KAL0458883.1"/>
    </source>
</evidence>
<keyword evidence="1" id="KW-0547">Nucleotide-binding</keyword>
<evidence type="ECO:0000256" key="1">
    <source>
        <dbReference type="RuleBase" id="RU363044"/>
    </source>
</evidence>
<dbReference type="EMBL" id="JACGWN010000002">
    <property type="protein sequence ID" value="KAL0458883.1"/>
    <property type="molecule type" value="Genomic_DNA"/>
</dbReference>
<comment type="similarity">
    <text evidence="1">Belongs to the helicase family.</text>
</comment>
<dbReference type="GO" id="GO:0000723">
    <property type="term" value="P:telomere maintenance"/>
    <property type="evidence" value="ECO:0007669"/>
    <property type="project" value="InterPro"/>
</dbReference>
<reference evidence="4" key="1">
    <citation type="submission" date="2020-06" db="EMBL/GenBank/DDBJ databases">
        <authorList>
            <person name="Li T."/>
            <person name="Hu X."/>
            <person name="Zhang T."/>
            <person name="Song X."/>
            <person name="Zhang H."/>
            <person name="Dai N."/>
            <person name="Sheng W."/>
            <person name="Hou X."/>
            <person name="Wei L."/>
        </authorList>
    </citation>
    <scope>NUCLEOTIDE SEQUENCE</scope>
    <source>
        <strain evidence="4">KEN1</strain>
        <tissue evidence="4">Leaf</tissue>
    </source>
</reference>
<dbReference type="SUPFAM" id="SSF52540">
    <property type="entry name" value="P-loop containing nucleoside triphosphate hydrolases"/>
    <property type="match status" value="1"/>
</dbReference>
<sequence length="526" mass="60108">MTSEQRELYLARRCASYHRRRMQSENASNSIPVVNSCTPESNINASPSTDRRAQQREQRRIVASKRRRAMTSEQRTAYLAQRRTSYHHRRAQVATCTNNNVPTNEHQNVNHNQGDDCYTMPHAFHDAAISFNECGDTHRGPHENVNLDQGQRSDLPQCRLIIKQQAPNRHQYALPTASQVAAIIVDGEGIENLNNRDIMIEAMDGRLLNIQDGVGYYDPLQYPLLLPHDEHNSKTMLTEFFKINCDPALAGKYLYVEFPQHFRWIQSQKTWIARTSQNKGPRSFEELLTINGVTYTTFKEAAQRRGLLQEDDYVRQCLHEARSVRMPASLRRLFVSILIFCQSAGVRQLWDEFYPYMIEDYAISSSADTSVHINRLLLEIRRLLYCYRRQLSEFDLPPISEDSDSSLSRIIQDELSVHIPAEDLQSIDKLNDNQKCAFDAIKRTISHNQSEIFFIDGPGGSGKTFLYRAILVHLRVNGHIVIATATSGIAATLLPGGRTTHSRFKIPLKPTADSFCKIDKQSDLAN</sequence>
<comment type="cofactor">
    <cofactor evidence="1">
        <name>Mg(2+)</name>
        <dbReference type="ChEBI" id="CHEBI:18420"/>
    </cofactor>
</comment>